<protein>
    <submittedName>
        <fullName evidence="1">Uncharacterized protein</fullName>
    </submittedName>
</protein>
<sequence>MTSAVDTAQAMALVEMLFGTPDAAARRAVAVLHAQAAALAWVRDTTGHYPAPKPVASALSRAAAALRDGTDDRDPAEVLPAIAADALGTFLAAAP</sequence>
<dbReference type="Proteomes" id="UP001589867">
    <property type="component" value="Unassembled WGS sequence"/>
</dbReference>
<evidence type="ECO:0000313" key="2">
    <source>
        <dbReference type="Proteomes" id="UP001589867"/>
    </source>
</evidence>
<reference evidence="1 2" key="1">
    <citation type="submission" date="2024-09" db="EMBL/GenBank/DDBJ databases">
        <authorList>
            <person name="Sun Q."/>
            <person name="Mori K."/>
        </authorList>
    </citation>
    <scope>NUCLEOTIDE SEQUENCE [LARGE SCALE GENOMIC DNA]</scope>
    <source>
        <strain evidence="1 2">TBRC 3947</strain>
    </source>
</reference>
<proteinExistence type="predicted"/>
<name>A0ABV6M4R1_9ACTN</name>
<keyword evidence="2" id="KW-1185">Reference proteome</keyword>
<dbReference type="EMBL" id="JBHLUH010000037">
    <property type="protein sequence ID" value="MFC0529673.1"/>
    <property type="molecule type" value="Genomic_DNA"/>
</dbReference>
<accession>A0ABV6M4R1</accession>
<dbReference type="RefSeq" id="WP_377252667.1">
    <property type="nucleotide sequence ID" value="NZ_JBHLUH010000037.1"/>
</dbReference>
<gene>
    <name evidence="1" type="ORF">ACFFIA_18610</name>
</gene>
<comment type="caution">
    <text evidence="1">The sequence shown here is derived from an EMBL/GenBank/DDBJ whole genome shotgun (WGS) entry which is preliminary data.</text>
</comment>
<organism evidence="1 2">
    <name type="scientific">Phytohabitans kaempferiae</name>
    <dbReference type="NCBI Taxonomy" id="1620943"/>
    <lineage>
        <taxon>Bacteria</taxon>
        <taxon>Bacillati</taxon>
        <taxon>Actinomycetota</taxon>
        <taxon>Actinomycetes</taxon>
        <taxon>Micromonosporales</taxon>
        <taxon>Micromonosporaceae</taxon>
    </lineage>
</organism>
<evidence type="ECO:0000313" key="1">
    <source>
        <dbReference type="EMBL" id="MFC0529673.1"/>
    </source>
</evidence>